<dbReference type="AlphaFoldDB" id="A0A226EUL2"/>
<proteinExistence type="inferred from homology"/>
<keyword evidence="4" id="KW-0238">DNA-binding</keyword>
<feature type="domain" description="SWI/SNF Subunit INI1 DNA binding" evidence="9">
    <location>
        <begin position="9"/>
        <end position="89"/>
    </location>
</feature>
<keyword evidence="5" id="KW-0010">Activator</keyword>
<evidence type="ECO:0000256" key="4">
    <source>
        <dbReference type="ARBA" id="ARBA00023125"/>
    </source>
</evidence>
<evidence type="ECO:0000256" key="3">
    <source>
        <dbReference type="ARBA" id="ARBA00023015"/>
    </source>
</evidence>
<keyword evidence="7 8" id="KW-0539">Nucleus</keyword>
<evidence type="ECO:0000313" key="10">
    <source>
        <dbReference type="EMBL" id="OXA61315.1"/>
    </source>
</evidence>
<evidence type="ECO:0000256" key="8">
    <source>
        <dbReference type="PIRNR" id="PIRNR038126"/>
    </source>
</evidence>
<dbReference type="CDD" id="cd21086">
    <property type="entry name" value="WH_NTD_SMARCB1"/>
    <property type="match status" value="1"/>
</dbReference>
<dbReference type="STRING" id="158441.A0A226EUL2"/>
<accession>A0A226EUL2</accession>
<dbReference type="EMBL" id="LNIX01000001">
    <property type="protein sequence ID" value="OXA61315.1"/>
    <property type="molecule type" value="Genomic_DNA"/>
</dbReference>
<dbReference type="GO" id="GO:0006338">
    <property type="term" value="P:chromatin remodeling"/>
    <property type="evidence" value="ECO:0007669"/>
    <property type="project" value="InterPro"/>
</dbReference>
<protein>
    <submittedName>
        <fullName evidence="10">SWI/SNF-related matrix-associated actin-dependent regulator of chromatin subfamily B member 1</fullName>
    </submittedName>
</protein>
<dbReference type="GO" id="GO:0003677">
    <property type="term" value="F:DNA binding"/>
    <property type="evidence" value="ECO:0007669"/>
    <property type="project" value="UniProtKB-KW"/>
</dbReference>
<keyword evidence="3 8" id="KW-0805">Transcription regulation</keyword>
<organism evidence="10 11">
    <name type="scientific">Folsomia candida</name>
    <name type="common">Springtail</name>
    <dbReference type="NCBI Taxonomy" id="158441"/>
    <lineage>
        <taxon>Eukaryota</taxon>
        <taxon>Metazoa</taxon>
        <taxon>Ecdysozoa</taxon>
        <taxon>Arthropoda</taxon>
        <taxon>Hexapoda</taxon>
        <taxon>Collembola</taxon>
        <taxon>Entomobryomorpha</taxon>
        <taxon>Isotomoidea</taxon>
        <taxon>Isotomidae</taxon>
        <taxon>Proisotominae</taxon>
        <taxon>Folsomia</taxon>
    </lineage>
</organism>
<dbReference type="InterPro" id="IPR006939">
    <property type="entry name" value="SNF5"/>
</dbReference>
<dbReference type="Proteomes" id="UP000198287">
    <property type="component" value="Unassembled WGS sequence"/>
</dbReference>
<evidence type="ECO:0000313" key="11">
    <source>
        <dbReference type="Proteomes" id="UP000198287"/>
    </source>
</evidence>
<dbReference type="PIRSF" id="PIRSF038126">
    <property type="entry name" value="SWI_SNF"/>
    <property type="match status" value="1"/>
</dbReference>
<dbReference type="InterPro" id="IPR017393">
    <property type="entry name" value="Sfh1/SNF5"/>
</dbReference>
<keyword evidence="6 8" id="KW-0804">Transcription</keyword>
<dbReference type="OrthoDB" id="515064at2759"/>
<keyword evidence="11" id="KW-1185">Reference proteome</keyword>
<sequence length="370" mass="42189">MSPQTYGVKPASFQLEEGGEFYCIGSEVGNFLRLFRGAFYKKYPGLSRRMVTNEERKKLAELGLNQHCVASSISLIRACEVDEILDGNDEQYKAVSVLAVEQQALRDERQKKPTQLVPSLPISSHLDAVPQATQICRSRINHKRVRTFPTCFDDTDPSAIKENALQPEVLVPIRLDMEIEGQKLRDTFTWNKNEMLVTPEQFAQVLCDDLNLNPTTFIPAIAQSIRQQVDAFPTDNLLEDQSDQRVIIKLNIHVGNTGLTDQIEWDMGEKENSPEKFAKRLCAELDLGGEFVTAIAYSIRGQISWHQRTYAFSEAPLQTVEAPFRQPGEVDAWAPFLETLTEQEIEKKIRDQDRNTRRMRRLVNTTPMGW</sequence>
<evidence type="ECO:0000259" key="9">
    <source>
        <dbReference type="Pfam" id="PF21459"/>
    </source>
</evidence>
<evidence type="ECO:0000256" key="6">
    <source>
        <dbReference type="ARBA" id="ARBA00023163"/>
    </source>
</evidence>
<comment type="similarity">
    <text evidence="2 8">Belongs to the SNF5 family.</text>
</comment>
<dbReference type="Pfam" id="PF04855">
    <property type="entry name" value="SNF5"/>
    <property type="match status" value="1"/>
</dbReference>
<dbReference type="OMA" id="IMHENAN"/>
<reference evidence="10 11" key="1">
    <citation type="submission" date="2015-12" db="EMBL/GenBank/DDBJ databases">
        <title>The genome of Folsomia candida.</title>
        <authorList>
            <person name="Faddeeva A."/>
            <person name="Derks M.F."/>
            <person name="Anvar Y."/>
            <person name="Smit S."/>
            <person name="Van Straalen N."/>
            <person name="Roelofs D."/>
        </authorList>
    </citation>
    <scope>NUCLEOTIDE SEQUENCE [LARGE SCALE GENOMIC DNA]</scope>
    <source>
        <strain evidence="10 11">VU population</strain>
        <tissue evidence="10">Whole body</tissue>
    </source>
</reference>
<evidence type="ECO:0000256" key="2">
    <source>
        <dbReference type="ARBA" id="ARBA00010239"/>
    </source>
</evidence>
<evidence type="ECO:0000256" key="7">
    <source>
        <dbReference type="ARBA" id="ARBA00023242"/>
    </source>
</evidence>
<gene>
    <name evidence="10" type="ORF">Fcan01_01619</name>
</gene>
<comment type="caution">
    <text evidence="10">The sequence shown here is derived from an EMBL/GenBank/DDBJ whole genome shotgun (WGS) entry which is preliminary data.</text>
</comment>
<dbReference type="PANTHER" id="PTHR10019">
    <property type="entry name" value="SNF5"/>
    <property type="match status" value="1"/>
</dbReference>
<evidence type="ECO:0000256" key="5">
    <source>
        <dbReference type="ARBA" id="ARBA00023159"/>
    </source>
</evidence>
<dbReference type="GO" id="GO:0000228">
    <property type="term" value="C:nuclear chromosome"/>
    <property type="evidence" value="ECO:0007669"/>
    <property type="project" value="InterPro"/>
</dbReference>
<name>A0A226EUL2_FOLCA</name>
<dbReference type="InterPro" id="IPR048664">
    <property type="entry name" value="INI1_DNA-bd"/>
</dbReference>
<dbReference type="Pfam" id="PF21459">
    <property type="entry name" value="INI1_DNA-bd"/>
    <property type="match status" value="1"/>
</dbReference>
<comment type="subcellular location">
    <subcellularLocation>
        <location evidence="1 8">Nucleus</location>
    </subcellularLocation>
</comment>
<evidence type="ECO:0000256" key="1">
    <source>
        <dbReference type="ARBA" id="ARBA00004123"/>
    </source>
</evidence>